<accession>A0ABR1VC34</accession>
<gene>
    <name evidence="2" type="ORF">PG996_006917</name>
</gene>
<organism evidence="2 3">
    <name type="scientific">Apiospora saccharicola</name>
    <dbReference type="NCBI Taxonomy" id="335842"/>
    <lineage>
        <taxon>Eukaryota</taxon>
        <taxon>Fungi</taxon>
        <taxon>Dikarya</taxon>
        <taxon>Ascomycota</taxon>
        <taxon>Pezizomycotina</taxon>
        <taxon>Sordariomycetes</taxon>
        <taxon>Xylariomycetidae</taxon>
        <taxon>Amphisphaeriales</taxon>
        <taxon>Apiosporaceae</taxon>
        <taxon>Apiospora</taxon>
    </lineage>
</organism>
<dbReference type="EMBL" id="JAQQWM010000004">
    <property type="protein sequence ID" value="KAK8067805.1"/>
    <property type="molecule type" value="Genomic_DNA"/>
</dbReference>
<evidence type="ECO:0000313" key="3">
    <source>
        <dbReference type="Proteomes" id="UP001446871"/>
    </source>
</evidence>
<name>A0ABR1VC34_9PEZI</name>
<reference evidence="2 3" key="1">
    <citation type="submission" date="2023-01" db="EMBL/GenBank/DDBJ databases">
        <title>Analysis of 21 Apiospora genomes using comparative genomics revels a genus with tremendous synthesis potential of carbohydrate active enzymes and secondary metabolites.</title>
        <authorList>
            <person name="Sorensen T."/>
        </authorList>
    </citation>
    <scope>NUCLEOTIDE SEQUENCE [LARGE SCALE GENOMIC DNA]</scope>
    <source>
        <strain evidence="2 3">CBS 83171</strain>
    </source>
</reference>
<comment type="caution">
    <text evidence="2">The sequence shown here is derived from an EMBL/GenBank/DDBJ whole genome shotgun (WGS) entry which is preliminary data.</text>
</comment>
<dbReference type="Proteomes" id="UP001446871">
    <property type="component" value="Unassembled WGS sequence"/>
</dbReference>
<evidence type="ECO:0000313" key="2">
    <source>
        <dbReference type="EMBL" id="KAK8067805.1"/>
    </source>
</evidence>
<evidence type="ECO:0000256" key="1">
    <source>
        <dbReference type="SAM" id="SignalP"/>
    </source>
</evidence>
<keyword evidence="3" id="KW-1185">Reference proteome</keyword>
<sequence>MLFNLRNAAVAFLVALAAMTSGASPIIQANGTDSLNGTVAVRGHKPWPPPYWGEFAAPTPAAAASPIVQTNGPDSSPNDGTVVAVRGHRPQPLPYWCEINGGWQSDCD</sequence>
<proteinExistence type="predicted"/>
<feature type="signal peptide" evidence="1">
    <location>
        <begin position="1"/>
        <end position="23"/>
    </location>
</feature>
<protein>
    <submittedName>
        <fullName evidence="2">Uncharacterized protein</fullName>
    </submittedName>
</protein>
<feature type="chain" id="PRO_5047363970" evidence="1">
    <location>
        <begin position="24"/>
        <end position="108"/>
    </location>
</feature>
<keyword evidence="1" id="KW-0732">Signal</keyword>